<proteinExistence type="predicted"/>
<reference evidence="1" key="1">
    <citation type="journal article" date="2021" name="Proc. Natl. Acad. Sci. U.S.A.">
        <title>A Catalog of Tens of Thousands of Viruses from Human Metagenomes Reveals Hidden Associations with Chronic Diseases.</title>
        <authorList>
            <person name="Tisza M.J."/>
            <person name="Buck C.B."/>
        </authorList>
    </citation>
    <scope>NUCLEOTIDE SEQUENCE</scope>
    <source>
        <strain evidence="1">Ct7es18</strain>
    </source>
</reference>
<accession>A0A8S5MH53</accession>
<name>A0A8S5MH53_9CAUD</name>
<dbReference type="EMBL" id="BK014903">
    <property type="protein sequence ID" value="DAD81544.1"/>
    <property type="molecule type" value="Genomic_DNA"/>
</dbReference>
<protein>
    <submittedName>
        <fullName evidence="1">Minor capsid protein</fullName>
    </submittedName>
</protein>
<organism evidence="1">
    <name type="scientific">Siphoviridae sp. ct7es18</name>
    <dbReference type="NCBI Taxonomy" id="2826166"/>
    <lineage>
        <taxon>Viruses</taxon>
        <taxon>Duplodnaviria</taxon>
        <taxon>Heunggongvirae</taxon>
        <taxon>Uroviricota</taxon>
        <taxon>Caudoviricetes</taxon>
    </lineage>
</organism>
<evidence type="ECO:0000313" key="1">
    <source>
        <dbReference type="EMBL" id="DAD81544.1"/>
    </source>
</evidence>
<sequence>MIRGIDVVVYVKTRTGEDSFGAPVWQETPETVPNVLVGQPSAEDIVNELQLYGKHIAYTLGIPKGDTHDWDNVTVEFFGQKFRTYGGVTQGIEAMVPLAWNKKVKVERHE</sequence>